<accession>A0A5N6R5R3</accession>
<evidence type="ECO:0000313" key="2">
    <source>
        <dbReference type="Proteomes" id="UP000327013"/>
    </source>
</evidence>
<name>A0A5N6R5R3_9ROSI</name>
<sequence length="68" mass="7590">MAEQDLKANLLGHRHRRLHRCGDFPDPQGRVQAKLRPPGCHQFSPSLSAFSTKTCLRSSASTARSRAF</sequence>
<proteinExistence type="predicted"/>
<protein>
    <submittedName>
        <fullName evidence="1">Uncharacterized protein</fullName>
    </submittedName>
</protein>
<dbReference type="EMBL" id="CM017325">
    <property type="protein sequence ID" value="KAE8056226.1"/>
    <property type="molecule type" value="Genomic_DNA"/>
</dbReference>
<keyword evidence="2" id="KW-1185">Reference proteome</keyword>
<dbReference type="AlphaFoldDB" id="A0A5N6R5R3"/>
<dbReference type="Proteomes" id="UP000327013">
    <property type="component" value="Chromosome 5"/>
</dbReference>
<gene>
    <name evidence="1" type="ORF">FH972_013016</name>
</gene>
<evidence type="ECO:0000313" key="1">
    <source>
        <dbReference type="EMBL" id="KAE8056226.1"/>
    </source>
</evidence>
<reference evidence="1 2" key="1">
    <citation type="submission" date="2019-06" db="EMBL/GenBank/DDBJ databases">
        <title>A chromosomal-level reference genome of Carpinus fangiana (Coryloideae, Betulaceae).</title>
        <authorList>
            <person name="Yang X."/>
            <person name="Wang Z."/>
            <person name="Zhang L."/>
            <person name="Hao G."/>
            <person name="Liu J."/>
            <person name="Yang Y."/>
        </authorList>
    </citation>
    <scope>NUCLEOTIDE SEQUENCE [LARGE SCALE GENOMIC DNA]</scope>
    <source>
        <strain evidence="1">Cfa_2016G</strain>
        <tissue evidence="1">Leaf</tissue>
    </source>
</reference>
<organism evidence="1 2">
    <name type="scientific">Carpinus fangiana</name>
    <dbReference type="NCBI Taxonomy" id="176857"/>
    <lineage>
        <taxon>Eukaryota</taxon>
        <taxon>Viridiplantae</taxon>
        <taxon>Streptophyta</taxon>
        <taxon>Embryophyta</taxon>
        <taxon>Tracheophyta</taxon>
        <taxon>Spermatophyta</taxon>
        <taxon>Magnoliopsida</taxon>
        <taxon>eudicotyledons</taxon>
        <taxon>Gunneridae</taxon>
        <taxon>Pentapetalae</taxon>
        <taxon>rosids</taxon>
        <taxon>fabids</taxon>
        <taxon>Fagales</taxon>
        <taxon>Betulaceae</taxon>
        <taxon>Carpinus</taxon>
    </lineage>
</organism>